<name>A0AA49GKN1_9BACT</name>
<dbReference type="AlphaFoldDB" id="A0AA49GKN1"/>
<proteinExistence type="predicted"/>
<accession>A0AA49GKN1</accession>
<dbReference type="EMBL" id="CP120682">
    <property type="protein sequence ID" value="WKN36032.1"/>
    <property type="molecule type" value="Genomic_DNA"/>
</dbReference>
<reference evidence="1" key="2">
    <citation type="journal article" date="2024" name="Antonie Van Leeuwenhoek">
        <title>Roseihalotalea indica gen. nov., sp. nov., a halophilic Bacteroidetes from mesopelagic Southwest Indian Ocean with higher carbohydrate metabolic potential.</title>
        <authorList>
            <person name="Chen B."/>
            <person name="Zhang M."/>
            <person name="Lin D."/>
            <person name="Ye J."/>
            <person name="Tang K."/>
        </authorList>
    </citation>
    <scope>NUCLEOTIDE SEQUENCE</scope>
    <source>
        <strain evidence="1">TK19036</strain>
    </source>
</reference>
<reference evidence="1" key="1">
    <citation type="journal article" date="2023" name="Comput. Struct. Biotechnol. J.">
        <title>Discovery of a novel marine Bacteroidetes with a rich repertoire of carbohydrate-active enzymes.</title>
        <authorList>
            <person name="Chen B."/>
            <person name="Liu G."/>
            <person name="Chen Q."/>
            <person name="Wang H."/>
            <person name="Liu L."/>
            <person name="Tang K."/>
        </authorList>
    </citation>
    <scope>NUCLEOTIDE SEQUENCE</scope>
    <source>
        <strain evidence="1">TK19036</strain>
    </source>
</reference>
<gene>
    <name evidence="1" type="ORF">K4G66_27070</name>
</gene>
<dbReference type="Gene3D" id="2.160.20.120">
    <property type="match status" value="1"/>
</dbReference>
<evidence type="ECO:0000313" key="1">
    <source>
        <dbReference type="EMBL" id="WKN36032.1"/>
    </source>
</evidence>
<protein>
    <submittedName>
        <fullName evidence="1">Uncharacterized protein</fullName>
    </submittedName>
</protein>
<sequence length="232" mass="25857">MKTSNKLLISLFAVLFLAMIGSSMILKAEFDKINQHDAYYGYTSEPIEPFTTIVLDGNYPGLVQVEPGDAFYLKSIKNSGATLQWTVQHDTLHITFQHPDRGDQHQPEYSFFNRRPGYYITAPALWAIHSKGITCKLNRVEAERLELNLQGNQRGVQLMQCRVGELTASVAQGGMVVFSSDNRISQARLSVHDSSSLTVENHAIDSLQLEVAPEAHANLPGTLISQMMQSVY</sequence>
<organism evidence="1">
    <name type="scientific">Roseihalotalea indica</name>
    <dbReference type="NCBI Taxonomy" id="2867963"/>
    <lineage>
        <taxon>Bacteria</taxon>
        <taxon>Pseudomonadati</taxon>
        <taxon>Bacteroidota</taxon>
        <taxon>Cytophagia</taxon>
        <taxon>Cytophagales</taxon>
        <taxon>Catalimonadaceae</taxon>
        <taxon>Roseihalotalea</taxon>
    </lineage>
</organism>